<keyword evidence="2" id="KW-1185">Reference proteome</keyword>
<accession>A0ACC3BS76</accession>
<dbReference type="EMBL" id="CM020618">
    <property type="protein sequence ID" value="KAK1860448.1"/>
    <property type="molecule type" value="Genomic_DNA"/>
</dbReference>
<protein>
    <submittedName>
        <fullName evidence="1">Uncharacterized protein</fullName>
    </submittedName>
</protein>
<sequence length="314" mass="30919">MNGGGVVQRADMERHAARTNLSVLRRRDPAVTGIVAAASHVAVYTLVDGDWARADVEGALLLVARSTPPHHRVVVVNRKHPTNHAEDVDAGGLELETKGQMVMYRVASSGDVRGLWFLEPRDCVRVYGVLEAIVRGEDVAVCGVDGEEAPAAEEEGGGAAAPTTTPAAGGAKGGEARAKEPRGLPQPNGLPPMGMVPPNGAGGAGVGHSGAPPGSAGGAVASGRPIGGGGVPAPRSAGAPASGSPAVPSGVPPTNVEMSSSAAPDSQTSAVTSAPGPSSGLPSGLPPAVPAVTAGSPADVKGAGAFIMSLLRTT</sequence>
<name>A0ACC3BS76_PYRYE</name>
<evidence type="ECO:0000313" key="1">
    <source>
        <dbReference type="EMBL" id="KAK1860448.1"/>
    </source>
</evidence>
<evidence type="ECO:0000313" key="2">
    <source>
        <dbReference type="Proteomes" id="UP000798662"/>
    </source>
</evidence>
<reference evidence="1" key="1">
    <citation type="submission" date="2019-11" db="EMBL/GenBank/DDBJ databases">
        <title>Nori genome reveals adaptations in red seaweeds to the harsh intertidal environment.</title>
        <authorList>
            <person name="Wang D."/>
            <person name="Mao Y."/>
        </authorList>
    </citation>
    <scope>NUCLEOTIDE SEQUENCE</scope>
    <source>
        <tissue evidence="1">Gametophyte</tissue>
    </source>
</reference>
<dbReference type="Proteomes" id="UP000798662">
    <property type="component" value="Chromosome 1"/>
</dbReference>
<comment type="caution">
    <text evidence="1">The sequence shown here is derived from an EMBL/GenBank/DDBJ whole genome shotgun (WGS) entry which is preliminary data.</text>
</comment>
<gene>
    <name evidence="1" type="ORF">I4F81_003038</name>
</gene>
<proteinExistence type="predicted"/>
<organism evidence="1 2">
    <name type="scientific">Pyropia yezoensis</name>
    <name type="common">Susabi-nori</name>
    <name type="synonym">Porphyra yezoensis</name>
    <dbReference type="NCBI Taxonomy" id="2788"/>
    <lineage>
        <taxon>Eukaryota</taxon>
        <taxon>Rhodophyta</taxon>
        <taxon>Bangiophyceae</taxon>
        <taxon>Bangiales</taxon>
        <taxon>Bangiaceae</taxon>
        <taxon>Pyropia</taxon>
    </lineage>
</organism>